<comment type="caution">
    <text evidence="3">The sequence shown here is derived from an EMBL/GenBank/DDBJ whole genome shotgun (WGS) entry which is preliminary data.</text>
</comment>
<dbReference type="InterPro" id="IPR011990">
    <property type="entry name" value="TPR-like_helical_dom_sf"/>
</dbReference>
<reference evidence="3" key="2">
    <citation type="journal article" date="2023" name="Int. J. Mol. Sci.">
        <title>De Novo Assembly and Annotation of 11 Diverse Shrub Willow (Salix) Genomes Reveals Novel Gene Organization in Sex-Linked Regions.</title>
        <authorList>
            <person name="Hyden B."/>
            <person name="Feng K."/>
            <person name="Yates T.B."/>
            <person name="Jawdy S."/>
            <person name="Cereghino C."/>
            <person name="Smart L.B."/>
            <person name="Muchero W."/>
        </authorList>
    </citation>
    <scope>NUCLEOTIDE SEQUENCE</scope>
    <source>
        <tissue evidence="3">Shoot tip</tissue>
    </source>
</reference>
<feature type="repeat" description="PPR" evidence="2">
    <location>
        <begin position="70"/>
        <end position="104"/>
    </location>
</feature>
<proteinExistence type="predicted"/>
<accession>A0ABQ9A7I7</accession>
<dbReference type="PANTHER" id="PTHR47926">
    <property type="entry name" value="PENTATRICOPEPTIDE REPEAT-CONTAINING PROTEIN"/>
    <property type="match status" value="1"/>
</dbReference>
<dbReference type="Proteomes" id="UP001141253">
    <property type="component" value="Chromosome 14"/>
</dbReference>
<reference evidence="3" key="1">
    <citation type="submission" date="2022-10" db="EMBL/GenBank/DDBJ databases">
        <authorList>
            <person name="Hyden B.L."/>
            <person name="Feng K."/>
            <person name="Yates T."/>
            <person name="Jawdy S."/>
            <person name="Smart L.B."/>
            <person name="Muchero W."/>
        </authorList>
    </citation>
    <scope>NUCLEOTIDE SEQUENCE</scope>
    <source>
        <tissue evidence="3">Shoot tip</tissue>
    </source>
</reference>
<dbReference type="PROSITE" id="PS51375">
    <property type="entry name" value="PPR"/>
    <property type="match status" value="2"/>
</dbReference>
<dbReference type="InterPro" id="IPR046960">
    <property type="entry name" value="PPR_At4g14850-like_plant"/>
</dbReference>
<organism evidence="3 4">
    <name type="scientific">Salix suchowensis</name>
    <dbReference type="NCBI Taxonomy" id="1278906"/>
    <lineage>
        <taxon>Eukaryota</taxon>
        <taxon>Viridiplantae</taxon>
        <taxon>Streptophyta</taxon>
        <taxon>Embryophyta</taxon>
        <taxon>Tracheophyta</taxon>
        <taxon>Spermatophyta</taxon>
        <taxon>Magnoliopsida</taxon>
        <taxon>eudicotyledons</taxon>
        <taxon>Gunneridae</taxon>
        <taxon>Pentapetalae</taxon>
        <taxon>rosids</taxon>
        <taxon>fabids</taxon>
        <taxon>Malpighiales</taxon>
        <taxon>Salicaceae</taxon>
        <taxon>Saliceae</taxon>
        <taxon>Salix</taxon>
    </lineage>
</organism>
<feature type="repeat" description="PPR" evidence="2">
    <location>
        <begin position="5"/>
        <end position="39"/>
    </location>
</feature>
<keyword evidence="1" id="KW-0677">Repeat</keyword>
<dbReference type="EMBL" id="JAPFFI010000022">
    <property type="protein sequence ID" value="KAJ6328452.1"/>
    <property type="molecule type" value="Genomic_DNA"/>
</dbReference>
<name>A0ABQ9A7I7_9ROSI</name>
<dbReference type="InterPro" id="IPR002885">
    <property type="entry name" value="PPR_rpt"/>
</dbReference>
<gene>
    <name evidence="3" type="ORF">OIU77_010193</name>
</gene>
<dbReference type="Gene3D" id="1.25.40.10">
    <property type="entry name" value="Tetratricopeptide repeat domain"/>
    <property type="match status" value="1"/>
</dbReference>
<protein>
    <recommendedName>
        <fullName evidence="5">Pentatricopeptide repeat-containing protein</fullName>
    </recommendedName>
</protein>
<evidence type="ECO:0000313" key="4">
    <source>
        <dbReference type="Proteomes" id="UP001141253"/>
    </source>
</evidence>
<dbReference type="InterPro" id="IPR046849">
    <property type="entry name" value="E2_motif"/>
</dbReference>
<evidence type="ECO:0000313" key="3">
    <source>
        <dbReference type="EMBL" id="KAJ6328452.1"/>
    </source>
</evidence>
<evidence type="ECO:0000256" key="2">
    <source>
        <dbReference type="PROSITE-ProRule" id="PRU00708"/>
    </source>
</evidence>
<dbReference type="Pfam" id="PF20430">
    <property type="entry name" value="Eplus_motif"/>
    <property type="match status" value="1"/>
</dbReference>
<evidence type="ECO:0008006" key="5">
    <source>
        <dbReference type="Google" id="ProtNLM"/>
    </source>
</evidence>
<keyword evidence="4" id="KW-1185">Reference proteome</keyword>
<evidence type="ECO:0000256" key="1">
    <source>
        <dbReference type="ARBA" id="ARBA00022737"/>
    </source>
</evidence>
<sequence length="142" mass="16201">MPKRDSVTYNSMIDGYVKGGRIDLARAVFDCIPLEERNLISWNSLISGYAQFEDGISVAWQLFEKMPERDLISWNSMIDGCVKCGRMEDAQALFDTMPNRDIVSWANMIDGWIELEGPVHAFFVQDKSHPEITEIHSILDSL</sequence>
<dbReference type="Pfam" id="PF01535">
    <property type="entry name" value="PPR"/>
    <property type="match status" value="3"/>
</dbReference>
<dbReference type="NCBIfam" id="TIGR00756">
    <property type="entry name" value="PPR"/>
    <property type="match status" value="3"/>
</dbReference>